<keyword evidence="10" id="KW-0067">ATP-binding</keyword>
<evidence type="ECO:0000256" key="2">
    <source>
        <dbReference type="ARBA" id="ARBA00004193"/>
    </source>
</evidence>
<dbReference type="InterPro" id="IPR041267">
    <property type="entry name" value="NLRP_HD2"/>
</dbReference>
<dbReference type="GO" id="GO:0005737">
    <property type="term" value="C:cytoplasm"/>
    <property type="evidence" value="ECO:0007669"/>
    <property type="project" value="UniProtKB-SubCell"/>
</dbReference>
<evidence type="ECO:0000256" key="1">
    <source>
        <dbReference type="ARBA" id="ARBA00004187"/>
    </source>
</evidence>
<evidence type="ECO:0000313" key="20">
    <source>
        <dbReference type="Proteomes" id="UP000324632"/>
    </source>
</evidence>
<evidence type="ECO:0000313" key="19">
    <source>
        <dbReference type="EMBL" id="KAA0702072.1"/>
    </source>
</evidence>
<keyword evidence="15" id="KW-0449">Lipoprotein</keyword>
<reference evidence="19 20" key="1">
    <citation type="journal article" date="2019" name="Mol. Ecol. Resour.">
        <title>Chromosome-level genome assembly of Triplophysa tibetana, a fish adapted to the harsh high-altitude environment of the Tibetan Plateau.</title>
        <authorList>
            <person name="Yang X."/>
            <person name="Liu H."/>
            <person name="Ma Z."/>
            <person name="Zou Y."/>
            <person name="Zou M."/>
            <person name="Mao Y."/>
            <person name="Li X."/>
            <person name="Wang H."/>
            <person name="Chen T."/>
            <person name="Wang W."/>
            <person name="Yang R."/>
        </authorList>
    </citation>
    <scope>NUCLEOTIDE SEQUENCE [LARGE SCALE GENOMIC DNA]</scope>
    <source>
        <strain evidence="19">TTIB1903HZAU</strain>
        <tissue evidence="19">Muscle</tissue>
    </source>
</reference>
<dbReference type="PANTHER" id="PTHR24106">
    <property type="entry name" value="NACHT, LRR AND CARD DOMAINS-CONTAINING"/>
    <property type="match status" value="1"/>
</dbReference>
<keyword evidence="5" id="KW-0963">Cytoplasm</keyword>
<gene>
    <name evidence="19" type="ORF">E1301_Tti007897</name>
</gene>
<dbReference type="Proteomes" id="UP000324632">
    <property type="component" value="Chromosome 25"/>
</dbReference>
<evidence type="ECO:0000256" key="10">
    <source>
        <dbReference type="ARBA" id="ARBA00022840"/>
    </source>
</evidence>
<dbReference type="CDD" id="cd01671">
    <property type="entry name" value="CARD"/>
    <property type="match status" value="1"/>
</dbReference>
<dbReference type="Pfam" id="PF05729">
    <property type="entry name" value="NACHT"/>
    <property type="match status" value="1"/>
</dbReference>
<organism evidence="19 20">
    <name type="scientific">Triplophysa tibetana</name>
    <dbReference type="NCBI Taxonomy" id="1572043"/>
    <lineage>
        <taxon>Eukaryota</taxon>
        <taxon>Metazoa</taxon>
        <taxon>Chordata</taxon>
        <taxon>Craniata</taxon>
        <taxon>Vertebrata</taxon>
        <taxon>Euteleostomi</taxon>
        <taxon>Actinopterygii</taxon>
        <taxon>Neopterygii</taxon>
        <taxon>Teleostei</taxon>
        <taxon>Ostariophysi</taxon>
        <taxon>Cypriniformes</taxon>
        <taxon>Nemacheilidae</taxon>
        <taxon>Triplophysa</taxon>
    </lineage>
</organism>
<comment type="similarity">
    <text evidence="16">Belongs to the NOD1-NOD2 family.</text>
</comment>
<dbReference type="GO" id="GO:0042981">
    <property type="term" value="P:regulation of apoptotic process"/>
    <property type="evidence" value="ECO:0007669"/>
    <property type="project" value="InterPro"/>
</dbReference>
<keyword evidence="4" id="KW-1003">Cell membrane</keyword>
<dbReference type="SUPFAM" id="SSF52540">
    <property type="entry name" value="P-loop containing nucleoside triphosphate hydrolases"/>
    <property type="match status" value="1"/>
</dbReference>
<keyword evidence="9" id="KW-0547">Nucleotide-binding</keyword>
<dbReference type="PROSITE" id="PS50209">
    <property type="entry name" value="CARD"/>
    <property type="match status" value="1"/>
</dbReference>
<dbReference type="InterPro" id="IPR001315">
    <property type="entry name" value="CARD"/>
</dbReference>
<dbReference type="Gene3D" id="3.80.10.10">
    <property type="entry name" value="Ribonuclease Inhibitor"/>
    <property type="match status" value="1"/>
</dbReference>
<dbReference type="InterPro" id="IPR001611">
    <property type="entry name" value="Leu-rich_rpt"/>
</dbReference>
<evidence type="ECO:0000256" key="14">
    <source>
        <dbReference type="ARBA" id="ARBA00023139"/>
    </source>
</evidence>
<keyword evidence="14" id="KW-0564">Palmitate</keyword>
<dbReference type="InterPro" id="IPR007111">
    <property type="entry name" value="NACHT_NTPase"/>
</dbReference>
<evidence type="ECO:0000259" key="18">
    <source>
        <dbReference type="PROSITE" id="PS50837"/>
    </source>
</evidence>
<dbReference type="InterPro" id="IPR051261">
    <property type="entry name" value="NLR"/>
</dbReference>
<name>A0A5A9MVV8_9TELE</name>
<dbReference type="GO" id="GO:0045087">
    <property type="term" value="P:innate immune response"/>
    <property type="evidence" value="ECO:0007669"/>
    <property type="project" value="UniProtKB-KW"/>
</dbReference>
<keyword evidence="11" id="KW-0832">Ubl conjugation</keyword>
<evidence type="ECO:0000256" key="7">
    <source>
        <dbReference type="ARBA" id="ARBA00022614"/>
    </source>
</evidence>
<keyword evidence="20" id="KW-1185">Reference proteome</keyword>
<dbReference type="SMART" id="SM00368">
    <property type="entry name" value="LRR_RI"/>
    <property type="match status" value="5"/>
</dbReference>
<dbReference type="Pfam" id="PF00619">
    <property type="entry name" value="CARD"/>
    <property type="match status" value="1"/>
</dbReference>
<dbReference type="Pfam" id="PF17776">
    <property type="entry name" value="NLRC4_HD2"/>
    <property type="match status" value="1"/>
</dbReference>
<dbReference type="GO" id="GO:0005524">
    <property type="term" value="F:ATP binding"/>
    <property type="evidence" value="ECO:0007669"/>
    <property type="project" value="UniProtKB-KW"/>
</dbReference>
<dbReference type="InterPro" id="IPR027417">
    <property type="entry name" value="P-loop_NTPase"/>
</dbReference>
<keyword evidence="8" id="KW-0677">Repeat</keyword>
<dbReference type="InterPro" id="IPR011029">
    <property type="entry name" value="DEATH-like_dom_sf"/>
</dbReference>
<evidence type="ECO:0000256" key="6">
    <source>
        <dbReference type="ARBA" id="ARBA00022588"/>
    </source>
</evidence>
<dbReference type="AlphaFoldDB" id="A0A5A9MVV8"/>
<proteinExistence type="inferred from homology"/>
<dbReference type="Gene3D" id="3.40.50.300">
    <property type="entry name" value="P-loop containing nucleotide triphosphate hydrolases"/>
    <property type="match status" value="1"/>
</dbReference>
<evidence type="ECO:0000256" key="12">
    <source>
        <dbReference type="ARBA" id="ARBA00022859"/>
    </source>
</evidence>
<dbReference type="SUPFAM" id="SSF52047">
    <property type="entry name" value="RNI-like"/>
    <property type="match status" value="1"/>
</dbReference>
<dbReference type="Gene3D" id="1.10.533.10">
    <property type="entry name" value="Death Domain, Fas"/>
    <property type="match status" value="1"/>
</dbReference>
<dbReference type="Pfam" id="PF13516">
    <property type="entry name" value="LRR_6"/>
    <property type="match status" value="1"/>
</dbReference>
<dbReference type="InterPro" id="IPR032675">
    <property type="entry name" value="LRR_dom_sf"/>
</dbReference>
<keyword evidence="7" id="KW-0433">Leucine-rich repeat</keyword>
<evidence type="ECO:0000256" key="16">
    <source>
        <dbReference type="ARBA" id="ARBA00038296"/>
    </source>
</evidence>
<evidence type="ECO:0000256" key="8">
    <source>
        <dbReference type="ARBA" id="ARBA00022737"/>
    </source>
</evidence>
<dbReference type="SUPFAM" id="SSF47986">
    <property type="entry name" value="DEATH domain"/>
    <property type="match status" value="1"/>
</dbReference>
<keyword evidence="6" id="KW-0399">Innate immunity</keyword>
<sequence>MRNFDPCPEASIHTSSKSEDLKDLGVYSVMADGSCSCEIQRRRVELVENCSKHLTRLLEVLFNVGAITEEDVSLVEGSAHGGERECMRALLDVLNGRGEESCRAFLFVLPYVQEETRFLGKPVQAEHIKKHKEILARQNCLVDYLTIRGQDSDDEECGCLTDITFSRQAGYAMPFQYRHEAAGVGDGFRSRGEVVGRQDQICVYRDVYNNLLSSSVSGVNMLSGVAGSGKTTVVRRLVREWAAEPDSTKIVFSLSFRELNLISQEQSLEEMLSDHYSHLKPILHGLLTSNPAQVLLILDGLDEFCHPLNFENTPKCSDPERVQPIQAIVVNLIKGNLLPGVSIFLTSRPHAVSKVPPVLVSQFYSLLGFSVAQQKQYFEQNCSSPEAAAAVWASVSSHKPLHLMCHIPAFCWIVSTALHDGISCLYNDTVMPDVRSPNSSQRISKPVTITEIYCCFVKSILLFHVQGRTESSHLTRLQHASHVLCETQPVLKSLGAMAFTSLLERRFIFNGSDLSSFDLDCTKLSHAFLVETFKEDRASLTFEKGFYFVHTSVQEFLAALYYVFQSLSGSDPFACLKTSTGPYLTSACKQVASAASKLSRPQHLFRRRIKKALHCAERHQSGHMDLFSRFVCGLLVPTTRSILNGFFPDEPRTQLLRCQPSLDRTPVFLLHLLQTQLRSTTLTPERQVNTCHCLYEAQDPGLSQRLQGWMKVLSQQTSDQSDVVNKDWSELAFLLQLSPDLQVLNLDAQGLNADGLWRLLPVLPLFSTVSVGQNPLGPEGANVLSHALRSPDCCIQNLWVVKTALGCDGLKILVEALKENHTVIDLRMAINNIGDVGAGHLAELLRTNQTLRDIRLRDNLVTDKGAEILMEALNENTTLQYLWMFDNKFSRDGVKKLQEFTRKRPNLDIKACI</sequence>
<comment type="caution">
    <text evidence="19">The sequence shown here is derived from an EMBL/GenBank/DDBJ whole genome shotgun (WGS) entry which is preliminary data.</text>
</comment>
<evidence type="ECO:0000256" key="5">
    <source>
        <dbReference type="ARBA" id="ARBA00022490"/>
    </source>
</evidence>
<keyword evidence="13" id="KW-0472">Membrane</keyword>
<evidence type="ECO:0000259" key="17">
    <source>
        <dbReference type="PROSITE" id="PS50209"/>
    </source>
</evidence>
<dbReference type="Pfam" id="PF17779">
    <property type="entry name" value="WHD_NOD2"/>
    <property type="match status" value="1"/>
</dbReference>
<keyword evidence="12" id="KW-0391">Immunity</keyword>
<dbReference type="EMBL" id="SOYY01000025">
    <property type="protein sequence ID" value="KAA0702072.1"/>
    <property type="molecule type" value="Genomic_DNA"/>
</dbReference>
<comment type="subcellular location">
    <subcellularLocation>
        <location evidence="1">Basolateral cell membrane</location>
    </subcellularLocation>
    <subcellularLocation>
        <location evidence="2">Cell membrane</location>
        <topology evidence="2">Lipid-anchor</topology>
    </subcellularLocation>
    <subcellularLocation>
        <location evidence="3">Cytoplasm</location>
    </subcellularLocation>
</comment>
<feature type="domain" description="NACHT" evidence="18">
    <location>
        <begin position="218"/>
        <end position="351"/>
    </location>
</feature>
<evidence type="ECO:0000256" key="4">
    <source>
        <dbReference type="ARBA" id="ARBA00022475"/>
    </source>
</evidence>
<evidence type="ECO:0000256" key="9">
    <source>
        <dbReference type="ARBA" id="ARBA00022741"/>
    </source>
</evidence>
<feature type="domain" description="CARD" evidence="17">
    <location>
        <begin position="39"/>
        <end position="109"/>
    </location>
</feature>
<evidence type="ECO:0000256" key="3">
    <source>
        <dbReference type="ARBA" id="ARBA00004496"/>
    </source>
</evidence>
<dbReference type="PROSITE" id="PS50837">
    <property type="entry name" value="NACHT"/>
    <property type="match status" value="1"/>
</dbReference>
<evidence type="ECO:0000256" key="11">
    <source>
        <dbReference type="ARBA" id="ARBA00022843"/>
    </source>
</evidence>
<dbReference type="InterPro" id="IPR041075">
    <property type="entry name" value="NOD1/2_WH"/>
</dbReference>
<protein>
    <submittedName>
        <fullName evidence="19">NLR family CARD domain-containing protein 3 CARD15-like protein</fullName>
    </submittedName>
</protein>
<evidence type="ECO:0000256" key="15">
    <source>
        <dbReference type="ARBA" id="ARBA00023288"/>
    </source>
</evidence>
<dbReference type="GO" id="GO:0016323">
    <property type="term" value="C:basolateral plasma membrane"/>
    <property type="evidence" value="ECO:0007669"/>
    <property type="project" value="UniProtKB-SubCell"/>
</dbReference>
<evidence type="ECO:0000256" key="13">
    <source>
        <dbReference type="ARBA" id="ARBA00023136"/>
    </source>
</evidence>
<accession>A0A5A9MVV8</accession>